<dbReference type="PROSITE" id="PS00533">
    <property type="entry name" value="PORPHOBILINOGEN_DEAM"/>
    <property type="match status" value="1"/>
</dbReference>
<feature type="domain" description="Porphobilinogen deaminase C-terminal" evidence="8">
    <location>
        <begin position="227"/>
        <end position="292"/>
    </location>
</feature>
<dbReference type="PIRSF" id="PIRSF001438">
    <property type="entry name" value="4pyrrol_synth_OHMeBilane_synth"/>
    <property type="match status" value="1"/>
</dbReference>
<keyword evidence="10" id="KW-1185">Reference proteome</keyword>
<name>A0ABX8R9C0_9CLOT</name>
<dbReference type="GO" id="GO:0004418">
    <property type="term" value="F:hydroxymethylbilane synthase activity"/>
    <property type="evidence" value="ECO:0007669"/>
    <property type="project" value="UniProtKB-EC"/>
</dbReference>
<dbReference type="NCBIfam" id="TIGR00212">
    <property type="entry name" value="hemC"/>
    <property type="match status" value="1"/>
</dbReference>
<sequence>MVKKKIIIGSRASELALKQTYWVIDRLKEKFPQYEYEVVKIKTIGDKILEKTLNKIGGKGLFVKEIEAALLKNEIDLAVHSMKDVPTVMADDLIIGAITDREDPRDILISKNGLPLEKLPQGARIGTSSLRRAAQLLYYRPDFVIEPIRGNIRTRMKKIESMNLDGVILASAGLMRMGWKSEISEFISERICIPAVGQGALGIQIRKNDTFIGGIVKELNNSSVEIAVKAERSFMRTLNGGCHVPIGAYAKLKEDKICMTTVIASPDGKKLITLEDSCYKDQYELLGIKMAKLSLQKGGDEILKNIEAGD</sequence>
<comment type="cofactor">
    <cofactor evidence="6">
        <name>dipyrromethane</name>
        <dbReference type="ChEBI" id="CHEBI:60342"/>
    </cofactor>
    <text evidence="6">Binds 1 dipyrromethane group covalently.</text>
</comment>
<evidence type="ECO:0000256" key="1">
    <source>
        <dbReference type="ARBA" id="ARBA00002869"/>
    </source>
</evidence>
<evidence type="ECO:0000313" key="9">
    <source>
        <dbReference type="EMBL" id="QXM05659.1"/>
    </source>
</evidence>
<feature type="domain" description="Porphobilinogen deaminase N-terminal" evidence="7">
    <location>
        <begin position="6"/>
        <end position="211"/>
    </location>
</feature>
<dbReference type="EC" id="2.5.1.61" evidence="6"/>
<evidence type="ECO:0000256" key="4">
    <source>
        <dbReference type="ARBA" id="ARBA00023244"/>
    </source>
</evidence>
<evidence type="ECO:0000256" key="3">
    <source>
        <dbReference type="ARBA" id="ARBA00022679"/>
    </source>
</evidence>
<dbReference type="InterPro" id="IPR022419">
    <property type="entry name" value="Porphobilin_deaminase_cofac_BS"/>
</dbReference>
<evidence type="ECO:0000259" key="7">
    <source>
        <dbReference type="Pfam" id="PF01379"/>
    </source>
</evidence>
<dbReference type="EMBL" id="CP078093">
    <property type="protein sequence ID" value="QXM05659.1"/>
    <property type="molecule type" value="Genomic_DNA"/>
</dbReference>
<dbReference type="Pfam" id="PF03900">
    <property type="entry name" value="Porphobil_deamC"/>
    <property type="match status" value="1"/>
</dbReference>
<evidence type="ECO:0000256" key="5">
    <source>
        <dbReference type="ARBA" id="ARBA00048169"/>
    </source>
</evidence>
<evidence type="ECO:0000256" key="2">
    <source>
        <dbReference type="ARBA" id="ARBA00005638"/>
    </source>
</evidence>
<reference evidence="9" key="1">
    <citation type="submission" date="2021-07" db="EMBL/GenBank/DDBJ databases">
        <title>Complete genome sequence of Crassaminicella sp. 143-21, isolated from a deep-sea hydrothermal vent.</title>
        <authorList>
            <person name="Li X."/>
        </authorList>
    </citation>
    <scope>NUCLEOTIDE SEQUENCE</scope>
    <source>
        <strain evidence="9">143-21</strain>
    </source>
</reference>
<evidence type="ECO:0000313" key="10">
    <source>
        <dbReference type="Proteomes" id="UP000886818"/>
    </source>
</evidence>
<dbReference type="InterPro" id="IPR022417">
    <property type="entry name" value="Porphobilin_deaminase_N"/>
</dbReference>
<dbReference type="PANTHER" id="PTHR11557">
    <property type="entry name" value="PORPHOBILINOGEN DEAMINASE"/>
    <property type="match status" value="1"/>
</dbReference>
<comment type="function">
    <text evidence="1 6">Tetrapolymerization of the monopyrrole PBG into the hydroxymethylbilane pre-uroporphyrinogen in several discrete steps.</text>
</comment>
<organism evidence="9 10">
    <name type="scientific">Crassaminicella indica</name>
    <dbReference type="NCBI Taxonomy" id="2855394"/>
    <lineage>
        <taxon>Bacteria</taxon>
        <taxon>Bacillati</taxon>
        <taxon>Bacillota</taxon>
        <taxon>Clostridia</taxon>
        <taxon>Eubacteriales</taxon>
        <taxon>Clostridiaceae</taxon>
        <taxon>Crassaminicella</taxon>
    </lineage>
</organism>
<dbReference type="InterPro" id="IPR022418">
    <property type="entry name" value="Porphobilinogen_deaminase_C"/>
</dbReference>
<keyword evidence="4 6" id="KW-0627">Porphyrin biosynthesis</keyword>
<evidence type="ECO:0000259" key="8">
    <source>
        <dbReference type="Pfam" id="PF03900"/>
    </source>
</evidence>
<proteinExistence type="inferred from homology"/>
<dbReference type="InterPro" id="IPR000860">
    <property type="entry name" value="HemC"/>
</dbReference>
<dbReference type="CDD" id="cd13646">
    <property type="entry name" value="PBP2_EcHMBS_like"/>
    <property type="match status" value="1"/>
</dbReference>
<comment type="similarity">
    <text evidence="2 6">Belongs to the HMBS family.</text>
</comment>
<dbReference type="Proteomes" id="UP000886818">
    <property type="component" value="Chromosome"/>
</dbReference>
<comment type="catalytic activity">
    <reaction evidence="5 6">
        <text>4 porphobilinogen + H2O = hydroxymethylbilane + 4 NH4(+)</text>
        <dbReference type="Rhea" id="RHEA:13185"/>
        <dbReference type="ChEBI" id="CHEBI:15377"/>
        <dbReference type="ChEBI" id="CHEBI:28938"/>
        <dbReference type="ChEBI" id="CHEBI:57845"/>
        <dbReference type="ChEBI" id="CHEBI:58126"/>
        <dbReference type="EC" id="2.5.1.61"/>
    </reaction>
</comment>
<evidence type="ECO:0000256" key="6">
    <source>
        <dbReference type="HAMAP-Rule" id="MF_00260"/>
    </source>
</evidence>
<gene>
    <name evidence="6 9" type="primary">hemC</name>
    <name evidence="9" type="ORF">KVH43_09795</name>
</gene>
<comment type="miscellaneous">
    <text evidence="6">The porphobilinogen subunits are added to the dipyrromethane group.</text>
</comment>
<dbReference type="RefSeq" id="WP_218282357.1">
    <property type="nucleotide sequence ID" value="NZ_CP078093.1"/>
</dbReference>
<keyword evidence="3 6" id="KW-0808">Transferase</keyword>
<dbReference type="Pfam" id="PF01379">
    <property type="entry name" value="Porphobil_deam"/>
    <property type="match status" value="1"/>
</dbReference>
<protein>
    <recommendedName>
        <fullName evidence="6">Porphobilinogen deaminase</fullName>
        <shortName evidence="6">PBG</shortName>
        <ecNumber evidence="6">2.5.1.61</ecNumber>
    </recommendedName>
    <alternativeName>
        <fullName evidence="6">Hydroxymethylbilane synthase</fullName>
        <shortName evidence="6">HMBS</shortName>
    </alternativeName>
    <alternativeName>
        <fullName evidence="6">Pre-uroporphyrinogen synthase</fullName>
    </alternativeName>
</protein>
<accession>A0ABX8R9C0</accession>
<feature type="modified residue" description="S-(dipyrrolylmethanemethyl)cysteine" evidence="6">
    <location>
        <position position="242"/>
    </location>
</feature>
<comment type="subunit">
    <text evidence="6">Monomer.</text>
</comment>
<dbReference type="HAMAP" id="MF_00260">
    <property type="entry name" value="Porphobil_deam"/>
    <property type="match status" value="1"/>
</dbReference>
<dbReference type="PANTHER" id="PTHR11557:SF0">
    <property type="entry name" value="PORPHOBILINOGEN DEAMINASE"/>
    <property type="match status" value="1"/>
</dbReference>